<evidence type="ECO:0000256" key="1">
    <source>
        <dbReference type="SAM" id="MobiDB-lite"/>
    </source>
</evidence>
<feature type="compositionally biased region" description="Basic and acidic residues" evidence="1">
    <location>
        <begin position="18"/>
        <end position="45"/>
    </location>
</feature>
<organism evidence="2 3">
    <name type="scientific">Chytriomyces confervae</name>
    <dbReference type="NCBI Taxonomy" id="246404"/>
    <lineage>
        <taxon>Eukaryota</taxon>
        <taxon>Fungi</taxon>
        <taxon>Fungi incertae sedis</taxon>
        <taxon>Chytridiomycota</taxon>
        <taxon>Chytridiomycota incertae sedis</taxon>
        <taxon>Chytridiomycetes</taxon>
        <taxon>Chytridiales</taxon>
        <taxon>Chytriomycetaceae</taxon>
        <taxon>Chytriomyces</taxon>
    </lineage>
</organism>
<keyword evidence="3" id="KW-1185">Reference proteome</keyword>
<dbReference type="Proteomes" id="UP000320333">
    <property type="component" value="Unassembled WGS sequence"/>
</dbReference>
<feature type="compositionally biased region" description="Acidic residues" evidence="1">
    <location>
        <begin position="62"/>
        <end position="85"/>
    </location>
</feature>
<feature type="region of interest" description="Disordered" evidence="1">
    <location>
        <begin position="1"/>
        <end position="113"/>
    </location>
</feature>
<dbReference type="OrthoDB" id="2115980at2759"/>
<comment type="caution">
    <text evidence="2">The sequence shown here is derived from an EMBL/GenBank/DDBJ whole genome shotgun (WGS) entry which is preliminary data.</text>
</comment>
<proteinExistence type="predicted"/>
<accession>A0A507FL81</accession>
<evidence type="ECO:0000313" key="2">
    <source>
        <dbReference type="EMBL" id="TPX77023.1"/>
    </source>
</evidence>
<evidence type="ECO:0000313" key="3">
    <source>
        <dbReference type="Proteomes" id="UP000320333"/>
    </source>
</evidence>
<feature type="region of interest" description="Disordered" evidence="1">
    <location>
        <begin position="201"/>
        <end position="231"/>
    </location>
</feature>
<dbReference type="AlphaFoldDB" id="A0A507FL81"/>
<sequence>MFDQSNLANHRRASSFDPYDKLLENVKSRVKEGMKKTEPKPDARRVKTRMAQTLRVQRIQDSDQEAEESSDDDLGWEYSDNDNDDSTVAPIAFRRDLDPEPVQSASATPARRSKTVTALLNGEDYDEMMGQDQMEEAFHGEMKKADMFIDIHERYFRNRMEILEESKEVSLRESKLRLIEDMMQREGIEGMSVKDLEGMLQARKEPTADDGNNLEPRDKDGKKGKQSYAISKGSSGFERFIPTNVPTLFGSS</sequence>
<reference evidence="2 3" key="1">
    <citation type="journal article" date="2019" name="Sci. Rep.">
        <title>Comparative genomics of chytrid fungi reveal insights into the obligate biotrophic and pathogenic lifestyle of Synchytrium endobioticum.</title>
        <authorList>
            <person name="van de Vossenberg B.T.L.H."/>
            <person name="Warris S."/>
            <person name="Nguyen H.D.T."/>
            <person name="van Gent-Pelzer M.P.E."/>
            <person name="Joly D.L."/>
            <person name="van de Geest H.C."/>
            <person name="Bonants P.J.M."/>
            <person name="Smith D.S."/>
            <person name="Levesque C.A."/>
            <person name="van der Lee T.A.J."/>
        </authorList>
    </citation>
    <scope>NUCLEOTIDE SEQUENCE [LARGE SCALE GENOMIC DNA]</scope>
    <source>
        <strain evidence="2 3">CBS 675.73</strain>
    </source>
</reference>
<name>A0A507FL81_9FUNG</name>
<protein>
    <submittedName>
        <fullName evidence="2">Uncharacterized protein</fullName>
    </submittedName>
</protein>
<dbReference type="EMBL" id="QEAP01000030">
    <property type="protein sequence ID" value="TPX77023.1"/>
    <property type="molecule type" value="Genomic_DNA"/>
</dbReference>
<gene>
    <name evidence="2" type="ORF">CcCBS67573_g01679</name>
</gene>